<comment type="function">
    <text evidence="5">Modulates RecA activity.</text>
</comment>
<dbReference type="AlphaFoldDB" id="A0A4R6YNQ0"/>
<sequence>MRRKRDDSGAAGSSGRNDRKKPLPSAYGKALGLLSRREHSQRELKRKLDHTGYEADEADQALEKLQQQSFQSDERFAHVLVRSRVGQGQGPRRILAELRTHGIADAEARQALEEEGTDWLVLARQIYRRRFGSDASTDRQETHRRTAFLLRRGFDAATVRAITHADDVDDSAEEFD</sequence>
<evidence type="ECO:0000259" key="9">
    <source>
        <dbReference type="Pfam" id="PF21982"/>
    </source>
</evidence>
<evidence type="ECO:0000313" key="10">
    <source>
        <dbReference type="EMBL" id="TDR39331.1"/>
    </source>
</evidence>
<organism evidence="10 11">
    <name type="scientific">Tahibacter aquaticus</name>
    <dbReference type="NCBI Taxonomy" id="520092"/>
    <lineage>
        <taxon>Bacteria</taxon>
        <taxon>Pseudomonadati</taxon>
        <taxon>Pseudomonadota</taxon>
        <taxon>Gammaproteobacteria</taxon>
        <taxon>Lysobacterales</taxon>
        <taxon>Rhodanobacteraceae</taxon>
        <taxon>Tahibacter</taxon>
    </lineage>
</organism>
<comment type="subcellular location">
    <subcellularLocation>
        <location evidence="1 5">Cytoplasm</location>
    </subcellularLocation>
</comment>
<dbReference type="Pfam" id="PF02631">
    <property type="entry name" value="RecX_HTH2"/>
    <property type="match status" value="1"/>
</dbReference>
<evidence type="ECO:0000259" key="8">
    <source>
        <dbReference type="Pfam" id="PF21981"/>
    </source>
</evidence>
<evidence type="ECO:0000256" key="3">
    <source>
        <dbReference type="ARBA" id="ARBA00018111"/>
    </source>
</evidence>
<keyword evidence="4 5" id="KW-0963">Cytoplasm</keyword>
<dbReference type="EMBL" id="SNZH01000016">
    <property type="protein sequence ID" value="TDR39331.1"/>
    <property type="molecule type" value="Genomic_DNA"/>
</dbReference>
<dbReference type="InterPro" id="IPR053926">
    <property type="entry name" value="RecX_HTH_1st"/>
</dbReference>
<evidence type="ECO:0000256" key="2">
    <source>
        <dbReference type="ARBA" id="ARBA00009695"/>
    </source>
</evidence>
<feature type="domain" description="RecX third three-helical" evidence="8">
    <location>
        <begin position="122"/>
        <end position="161"/>
    </location>
</feature>
<dbReference type="PANTHER" id="PTHR33602:SF1">
    <property type="entry name" value="REGULATORY PROTEIN RECX FAMILY PROTEIN"/>
    <property type="match status" value="1"/>
</dbReference>
<feature type="region of interest" description="Disordered" evidence="6">
    <location>
        <begin position="1"/>
        <end position="52"/>
    </location>
</feature>
<dbReference type="Gene3D" id="1.10.10.10">
    <property type="entry name" value="Winged helix-like DNA-binding domain superfamily/Winged helix DNA-binding domain"/>
    <property type="match status" value="3"/>
</dbReference>
<dbReference type="PANTHER" id="PTHR33602">
    <property type="entry name" value="REGULATORY PROTEIN RECX FAMILY PROTEIN"/>
    <property type="match status" value="1"/>
</dbReference>
<comment type="similarity">
    <text evidence="2 5">Belongs to the RecX family.</text>
</comment>
<gene>
    <name evidence="5" type="primary">recX</name>
    <name evidence="10" type="ORF">DFR29_11620</name>
</gene>
<dbReference type="InterPro" id="IPR053924">
    <property type="entry name" value="RecX_HTH_2nd"/>
</dbReference>
<dbReference type="InterPro" id="IPR003783">
    <property type="entry name" value="Regulatory_RecX"/>
</dbReference>
<dbReference type="Proteomes" id="UP000295293">
    <property type="component" value="Unassembled WGS sequence"/>
</dbReference>
<dbReference type="InterPro" id="IPR053925">
    <property type="entry name" value="RecX_HTH_3rd"/>
</dbReference>
<comment type="caution">
    <text evidence="10">The sequence shown here is derived from an EMBL/GenBank/DDBJ whole genome shotgun (WGS) entry which is preliminary data.</text>
</comment>
<dbReference type="GO" id="GO:0005737">
    <property type="term" value="C:cytoplasm"/>
    <property type="evidence" value="ECO:0007669"/>
    <property type="project" value="UniProtKB-SubCell"/>
</dbReference>
<name>A0A4R6YNQ0_9GAMM</name>
<dbReference type="Pfam" id="PF21982">
    <property type="entry name" value="RecX_HTH1"/>
    <property type="match status" value="1"/>
</dbReference>
<evidence type="ECO:0000256" key="1">
    <source>
        <dbReference type="ARBA" id="ARBA00004496"/>
    </source>
</evidence>
<evidence type="ECO:0000256" key="5">
    <source>
        <dbReference type="HAMAP-Rule" id="MF_01114"/>
    </source>
</evidence>
<evidence type="ECO:0000256" key="4">
    <source>
        <dbReference type="ARBA" id="ARBA00022490"/>
    </source>
</evidence>
<dbReference type="OrthoDB" id="7066780at2"/>
<evidence type="ECO:0000256" key="6">
    <source>
        <dbReference type="SAM" id="MobiDB-lite"/>
    </source>
</evidence>
<dbReference type="InterPro" id="IPR036388">
    <property type="entry name" value="WH-like_DNA-bd_sf"/>
</dbReference>
<dbReference type="GO" id="GO:0006282">
    <property type="term" value="P:regulation of DNA repair"/>
    <property type="evidence" value="ECO:0007669"/>
    <property type="project" value="UniProtKB-UniRule"/>
</dbReference>
<proteinExistence type="inferred from homology"/>
<dbReference type="HAMAP" id="MF_01114">
    <property type="entry name" value="RecX"/>
    <property type="match status" value="1"/>
</dbReference>
<dbReference type="Pfam" id="PF21981">
    <property type="entry name" value="RecX_HTH3"/>
    <property type="match status" value="1"/>
</dbReference>
<feature type="domain" description="RecX second three-helical" evidence="7">
    <location>
        <begin position="72"/>
        <end position="112"/>
    </location>
</feature>
<reference evidence="10 11" key="1">
    <citation type="submission" date="2019-03" db="EMBL/GenBank/DDBJ databases">
        <title>Genomic Encyclopedia of Type Strains, Phase IV (KMG-IV): sequencing the most valuable type-strain genomes for metagenomic binning, comparative biology and taxonomic classification.</title>
        <authorList>
            <person name="Goeker M."/>
        </authorList>
    </citation>
    <scope>NUCLEOTIDE SEQUENCE [LARGE SCALE GENOMIC DNA]</scope>
    <source>
        <strain evidence="10 11">DSM 21667</strain>
    </source>
</reference>
<protein>
    <recommendedName>
        <fullName evidence="3 5">Regulatory protein RecX</fullName>
    </recommendedName>
</protein>
<feature type="domain" description="RecX first three-helical" evidence="9">
    <location>
        <begin position="26"/>
        <end position="65"/>
    </location>
</feature>
<evidence type="ECO:0000259" key="7">
    <source>
        <dbReference type="Pfam" id="PF02631"/>
    </source>
</evidence>
<accession>A0A4R6YNQ0</accession>
<evidence type="ECO:0000313" key="11">
    <source>
        <dbReference type="Proteomes" id="UP000295293"/>
    </source>
</evidence>
<dbReference type="RefSeq" id="WP_133820805.1">
    <property type="nucleotide sequence ID" value="NZ_SNZH01000016.1"/>
</dbReference>
<keyword evidence="11" id="KW-1185">Reference proteome</keyword>